<evidence type="ECO:0000256" key="1">
    <source>
        <dbReference type="ARBA" id="ARBA00023015"/>
    </source>
</evidence>
<reference evidence="5 6" key="1">
    <citation type="submission" date="2016-10" db="EMBL/GenBank/DDBJ databases">
        <title>Evaluation of Human, Veterinary and Environmental Mycobacterium chelonae Isolates by Core Genome Phylogenomic Analysis, Targeted Gene Comparison, and Anti-microbial Susceptibility Patterns: A Tale of Mistaken Identities.</title>
        <authorList>
            <person name="Fogelson S.B."/>
            <person name="Camus A.C."/>
            <person name="Lorenz W."/>
            <person name="Vasireddy R."/>
            <person name="Vasireddy S."/>
            <person name="Smith T."/>
            <person name="Brown-Elliott B.A."/>
            <person name="Wallace R.J.Jr."/>
            <person name="Hasan N.A."/>
            <person name="Reischl U."/>
            <person name="Sanchez S."/>
        </authorList>
    </citation>
    <scope>NUCLEOTIDE SEQUENCE [LARGE SCALE GENOMIC DNA]</scope>
    <source>
        <strain evidence="5 6">1559</strain>
    </source>
</reference>
<evidence type="ECO:0000313" key="5">
    <source>
        <dbReference type="EMBL" id="OHU22244.1"/>
    </source>
</evidence>
<dbReference type="STRING" id="948102.BKG76_17290"/>
<keyword evidence="3" id="KW-0804">Transcription</keyword>
<keyword evidence="1" id="KW-0805">Transcription regulation</keyword>
<dbReference type="RefSeq" id="WP_070938684.1">
    <property type="nucleotide sequence ID" value="NZ_MLIK01000019.1"/>
</dbReference>
<dbReference type="GO" id="GO:0000976">
    <property type="term" value="F:transcription cis-regulatory region binding"/>
    <property type="evidence" value="ECO:0007669"/>
    <property type="project" value="TreeGrafter"/>
</dbReference>
<sequence>MDSRQVRFAALSGYVEVARASGLDPAQLMREHGVDPAGITQPDRWVSASTVAALLEASADAGGLDDFGLRLAERRRLSSLGPLSLVLREQPTVRDVVTMLCRHESMYNESLRIRVVERDGIAAIRLVLDVGEATAGTQSTDLALAVLVGVLRTFLGNTWHPVRVNLRRANPSDPAIHHRAFGPSIEFMRQRDEIVVYTSDLDRRNDRFDPLLHQYSQAVLESSERPRDATTVDRVRDLIELLLPVGRCSVDHVARSLGVDRRTVHRQLASEGTSFTALLDATRLDLADHLVTRGRHNLTEVSEMLGFSSPSNFSRWFRAHRGMSPRTWRNLRGGATRSGN</sequence>
<accession>A0A1S1L5V8</accession>
<evidence type="ECO:0000313" key="6">
    <source>
        <dbReference type="Proteomes" id="UP000179616"/>
    </source>
</evidence>
<protein>
    <submittedName>
        <fullName evidence="5">AraC family transcriptional regulator</fullName>
    </submittedName>
</protein>
<dbReference type="GO" id="GO:0003700">
    <property type="term" value="F:DNA-binding transcription factor activity"/>
    <property type="evidence" value="ECO:0007669"/>
    <property type="project" value="InterPro"/>
</dbReference>
<dbReference type="Pfam" id="PF12833">
    <property type="entry name" value="HTH_18"/>
    <property type="match status" value="1"/>
</dbReference>
<dbReference type="OrthoDB" id="5241536at2"/>
<keyword evidence="2" id="KW-0238">DNA-binding</keyword>
<dbReference type="InterPro" id="IPR009057">
    <property type="entry name" value="Homeodomain-like_sf"/>
</dbReference>
<gene>
    <name evidence="5" type="ORF">BKG76_17290</name>
</gene>
<dbReference type="PANTHER" id="PTHR47894:SF4">
    <property type="entry name" value="HTH-TYPE TRANSCRIPTIONAL REGULATOR GADX"/>
    <property type="match status" value="1"/>
</dbReference>
<feature type="domain" description="HTH araC/xylS-type" evidence="4">
    <location>
        <begin position="233"/>
        <end position="331"/>
    </location>
</feature>
<organism evidence="5 6">
    <name type="scientific">Mycobacteroides franklinii</name>
    <dbReference type="NCBI Taxonomy" id="948102"/>
    <lineage>
        <taxon>Bacteria</taxon>
        <taxon>Bacillati</taxon>
        <taxon>Actinomycetota</taxon>
        <taxon>Actinomycetes</taxon>
        <taxon>Mycobacteriales</taxon>
        <taxon>Mycobacteriaceae</taxon>
        <taxon>Mycobacteroides</taxon>
    </lineage>
</organism>
<dbReference type="GeneID" id="57168570"/>
<dbReference type="Pfam" id="PF12625">
    <property type="entry name" value="Arabinose_bd"/>
    <property type="match status" value="1"/>
</dbReference>
<dbReference type="GO" id="GO:0005829">
    <property type="term" value="C:cytosol"/>
    <property type="evidence" value="ECO:0007669"/>
    <property type="project" value="TreeGrafter"/>
</dbReference>
<evidence type="ECO:0000256" key="3">
    <source>
        <dbReference type="ARBA" id="ARBA00023163"/>
    </source>
</evidence>
<proteinExistence type="predicted"/>
<name>A0A1S1L5V8_9MYCO</name>
<dbReference type="PRINTS" id="PR00032">
    <property type="entry name" value="HTHARAC"/>
</dbReference>
<dbReference type="Gene3D" id="1.10.10.60">
    <property type="entry name" value="Homeodomain-like"/>
    <property type="match status" value="1"/>
</dbReference>
<evidence type="ECO:0000256" key="2">
    <source>
        <dbReference type="ARBA" id="ARBA00023125"/>
    </source>
</evidence>
<dbReference type="SUPFAM" id="SSF46689">
    <property type="entry name" value="Homeodomain-like"/>
    <property type="match status" value="1"/>
</dbReference>
<dbReference type="Proteomes" id="UP000179616">
    <property type="component" value="Unassembled WGS sequence"/>
</dbReference>
<dbReference type="InterPro" id="IPR020449">
    <property type="entry name" value="Tscrpt_reg_AraC-type_HTH"/>
</dbReference>
<comment type="caution">
    <text evidence="5">The sequence shown here is derived from an EMBL/GenBank/DDBJ whole genome shotgun (WGS) entry which is preliminary data.</text>
</comment>
<dbReference type="SMART" id="SM00342">
    <property type="entry name" value="HTH_ARAC"/>
    <property type="match status" value="1"/>
</dbReference>
<evidence type="ECO:0000259" key="4">
    <source>
        <dbReference type="PROSITE" id="PS01124"/>
    </source>
</evidence>
<dbReference type="PANTHER" id="PTHR47894">
    <property type="entry name" value="HTH-TYPE TRANSCRIPTIONAL REGULATOR GADX"/>
    <property type="match status" value="1"/>
</dbReference>
<dbReference type="AlphaFoldDB" id="A0A1S1L5V8"/>
<dbReference type="PROSITE" id="PS01124">
    <property type="entry name" value="HTH_ARAC_FAMILY_2"/>
    <property type="match status" value="1"/>
</dbReference>
<dbReference type="InterPro" id="IPR032687">
    <property type="entry name" value="AraC-type_N"/>
</dbReference>
<dbReference type="EMBL" id="MLIK01000019">
    <property type="protein sequence ID" value="OHU22244.1"/>
    <property type="molecule type" value="Genomic_DNA"/>
</dbReference>
<dbReference type="InterPro" id="IPR018060">
    <property type="entry name" value="HTH_AraC"/>
</dbReference>